<feature type="signal peptide" evidence="5">
    <location>
        <begin position="1"/>
        <end position="22"/>
    </location>
</feature>
<feature type="domain" description="Leucine-binding protein" evidence="6">
    <location>
        <begin position="32"/>
        <end position="378"/>
    </location>
</feature>
<dbReference type="PANTHER" id="PTHR47235">
    <property type="entry name" value="BLR6548 PROTEIN"/>
    <property type="match status" value="1"/>
</dbReference>
<dbReference type="SUPFAM" id="SSF53822">
    <property type="entry name" value="Periplasmic binding protein-like I"/>
    <property type="match status" value="1"/>
</dbReference>
<dbReference type="RefSeq" id="WP_004341022.1">
    <property type="nucleotide sequence ID" value="NZ_AMXE01000060.1"/>
</dbReference>
<dbReference type="GO" id="GO:0006865">
    <property type="term" value="P:amino acid transport"/>
    <property type="evidence" value="ECO:0007669"/>
    <property type="project" value="UniProtKB-KW"/>
</dbReference>
<accession>N6YUN8</accession>
<keyword evidence="7" id="KW-0675">Receptor</keyword>
<dbReference type="OrthoDB" id="26870at2"/>
<comment type="caution">
    <text evidence="7">The sequence shown here is derived from an EMBL/GenBank/DDBJ whole genome shotgun (WGS) entry which is preliminary data.</text>
</comment>
<sequence>MKHFRRFALALFAAVAGGIVHAAGTAGVSAGEIVVGHISDLSGPIAMLGTPVRDGMLMRFDEANAAGGVHGRLLRLAVEDAGYDPKRGVLAARKLVQRDKAFAFIATMGTPVVMATMPVVLDAGRLHLFPFSPHQATYSPLHPLKFQNFAPYQDYMEAATRHMVERGDYRRACLLYQDDDYGLEVMRGVEAGLAKLGRPLVERTGYKRGATDLSSQIARLRAAECDLVVLATVVRETVAAMAEARRIGWKVDMLVTASGYSAQTHELGGATVEGLYGVSVLPHPYAEGANTQLAGWIARYRARFGAAPNVWSVMGYTLADMFVRTAEATGPGLTPDAFARTLERIEFTRDFFGSPAYRFSADDHLGNRHGRLAQIRDGRWELITDYLR</sequence>
<organism evidence="7 8">
    <name type="scientific">Thauera linaloolentis (strain DSM 12138 / JCM 21573 / CCUG 41526 / CIP 105981 / IAM 15112 / NBRC 102519 / 47Lol)</name>
    <dbReference type="NCBI Taxonomy" id="1123367"/>
    <lineage>
        <taxon>Bacteria</taxon>
        <taxon>Pseudomonadati</taxon>
        <taxon>Pseudomonadota</taxon>
        <taxon>Betaproteobacteria</taxon>
        <taxon>Rhodocyclales</taxon>
        <taxon>Zoogloeaceae</taxon>
        <taxon>Thauera</taxon>
    </lineage>
</organism>
<gene>
    <name evidence="7" type="ORF">C666_13855</name>
</gene>
<comment type="similarity">
    <text evidence="1">Belongs to the leucine-binding protein family.</text>
</comment>
<dbReference type="InterPro" id="IPR000709">
    <property type="entry name" value="Leu_Ile_Val-bd"/>
</dbReference>
<evidence type="ECO:0000313" key="8">
    <source>
        <dbReference type="Proteomes" id="UP000013232"/>
    </source>
</evidence>
<dbReference type="eggNOG" id="COG0683">
    <property type="taxonomic scope" value="Bacteria"/>
</dbReference>
<evidence type="ECO:0000256" key="4">
    <source>
        <dbReference type="ARBA" id="ARBA00022970"/>
    </source>
</evidence>
<evidence type="ECO:0000259" key="6">
    <source>
        <dbReference type="Pfam" id="PF13458"/>
    </source>
</evidence>
<dbReference type="PANTHER" id="PTHR47235:SF1">
    <property type="entry name" value="BLR6548 PROTEIN"/>
    <property type="match status" value="1"/>
</dbReference>
<evidence type="ECO:0000256" key="3">
    <source>
        <dbReference type="ARBA" id="ARBA00022729"/>
    </source>
</evidence>
<keyword evidence="3 5" id="KW-0732">Signal</keyword>
<name>N6YUN8_THAL4</name>
<dbReference type="InterPro" id="IPR028081">
    <property type="entry name" value="Leu-bd"/>
</dbReference>
<reference evidence="7 8" key="1">
    <citation type="submission" date="2012-09" db="EMBL/GenBank/DDBJ databases">
        <title>Draft Genome Sequences of 6 Strains from Genus Thauera.</title>
        <authorList>
            <person name="Liu B."/>
            <person name="Shapleigh J.P."/>
            <person name="Frostegard A.H."/>
        </authorList>
    </citation>
    <scope>NUCLEOTIDE SEQUENCE [LARGE SCALE GENOMIC DNA]</scope>
    <source>
        <strain evidence="8">47Lol / DSM 12138</strain>
    </source>
</reference>
<dbReference type="AlphaFoldDB" id="N6YUN8"/>
<evidence type="ECO:0000256" key="1">
    <source>
        <dbReference type="ARBA" id="ARBA00010062"/>
    </source>
</evidence>
<keyword evidence="8" id="KW-1185">Reference proteome</keyword>
<dbReference type="EMBL" id="AMXE01000060">
    <property type="protein sequence ID" value="ENO86132.1"/>
    <property type="molecule type" value="Genomic_DNA"/>
</dbReference>
<dbReference type="STRING" id="1123367.GCA_000621305_00377"/>
<protein>
    <submittedName>
        <fullName evidence="7">Extracellular ligand-binding receptor</fullName>
    </submittedName>
</protein>
<dbReference type="Proteomes" id="UP000013232">
    <property type="component" value="Unassembled WGS sequence"/>
</dbReference>
<dbReference type="InterPro" id="IPR028082">
    <property type="entry name" value="Peripla_BP_I"/>
</dbReference>
<keyword evidence="2" id="KW-0813">Transport</keyword>
<dbReference type="Pfam" id="PF13458">
    <property type="entry name" value="Peripla_BP_6"/>
    <property type="match status" value="1"/>
</dbReference>
<proteinExistence type="inferred from homology"/>
<dbReference type="CDD" id="cd06343">
    <property type="entry name" value="PBP1_ABC_ligand_binding-like"/>
    <property type="match status" value="1"/>
</dbReference>
<dbReference type="Gene3D" id="3.40.50.2300">
    <property type="match status" value="2"/>
</dbReference>
<evidence type="ECO:0000256" key="2">
    <source>
        <dbReference type="ARBA" id="ARBA00022448"/>
    </source>
</evidence>
<evidence type="ECO:0000313" key="7">
    <source>
        <dbReference type="EMBL" id="ENO86132.1"/>
    </source>
</evidence>
<evidence type="ECO:0000256" key="5">
    <source>
        <dbReference type="SAM" id="SignalP"/>
    </source>
</evidence>
<keyword evidence="4" id="KW-0029">Amino-acid transport</keyword>
<dbReference type="PRINTS" id="PR00337">
    <property type="entry name" value="LEUILEVALBP"/>
</dbReference>
<feature type="chain" id="PRO_5004128355" evidence="5">
    <location>
        <begin position="23"/>
        <end position="388"/>
    </location>
</feature>